<name>A0A0A0DJI9_9STRE</name>
<dbReference type="AlphaFoldDB" id="A0A0A0DJI9"/>
<dbReference type="RefSeq" id="WP_037614674.1">
    <property type="nucleotide sequence ID" value="NZ_JABTYC020000007.1"/>
</dbReference>
<comment type="caution">
    <text evidence="2">The sequence shown here is derived from an EMBL/GenBank/DDBJ whole genome shotgun (WGS) entry which is preliminary data.</text>
</comment>
<sequence>MTDKQFPLVADDEIMLTEMPHMNLYDELDLISNIIGDYTDRNYLEWVPIVDSSKHAPAAANPTVKIPVKKQANFQDFKRPIDKNDPAIRYAEQAREEARADLKKKRSAPYLTSEIPNKIRNRKVSAVAHSTTEQPKPTAPFQKNAAGEFAKFGNKLKQESYILAEIKPDYRPKTQKFKEKPKKNTYDFLKNSQVYKQSNPQEEQKKHRMAQELNLTKLDKE</sequence>
<dbReference type="EMBL" id="JPEN01000019">
    <property type="protein sequence ID" value="KGM38033.1"/>
    <property type="molecule type" value="Genomic_DNA"/>
</dbReference>
<evidence type="ECO:0000313" key="2">
    <source>
        <dbReference type="EMBL" id="KGM38033.1"/>
    </source>
</evidence>
<dbReference type="Proteomes" id="UP000030019">
    <property type="component" value="Unassembled WGS sequence"/>
</dbReference>
<feature type="compositionally biased region" description="Basic and acidic residues" evidence="1">
    <location>
        <begin position="172"/>
        <end position="185"/>
    </location>
</feature>
<dbReference type="PATRIC" id="fig|176090.4.peg.187"/>
<evidence type="ECO:0008006" key="4">
    <source>
        <dbReference type="Google" id="ProtNLM"/>
    </source>
</evidence>
<dbReference type="STRING" id="176090.SSIN_0187"/>
<evidence type="ECO:0000313" key="3">
    <source>
        <dbReference type="Proteomes" id="UP000030019"/>
    </source>
</evidence>
<reference evidence="2 3" key="1">
    <citation type="submission" date="2014-06" db="EMBL/GenBank/DDBJ databases">
        <authorList>
            <person name="Teng J.L."/>
            <person name="Huang Y."/>
            <person name="Tse H."/>
            <person name="Lau S.K."/>
            <person name="Woo P.C."/>
        </authorList>
    </citation>
    <scope>NUCLEOTIDE SEQUENCE [LARGE SCALE GENOMIC DNA]</scope>
    <source>
        <strain evidence="2 3">HKU4</strain>
    </source>
</reference>
<feature type="compositionally biased region" description="Polar residues" evidence="1">
    <location>
        <begin position="190"/>
        <end position="201"/>
    </location>
</feature>
<organism evidence="2 3">
    <name type="scientific">Streptococcus sinensis</name>
    <dbReference type="NCBI Taxonomy" id="176090"/>
    <lineage>
        <taxon>Bacteria</taxon>
        <taxon>Bacillati</taxon>
        <taxon>Bacillota</taxon>
        <taxon>Bacilli</taxon>
        <taxon>Lactobacillales</taxon>
        <taxon>Streptococcaceae</taxon>
        <taxon>Streptococcus</taxon>
    </lineage>
</organism>
<accession>A0A0A0DJI9</accession>
<gene>
    <name evidence="2" type="ORF">SSIN_0187</name>
</gene>
<evidence type="ECO:0000256" key="1">
    <source>
        <dbReference type="SAM" id="MobiDB-lite"/>
    </source>
</evidence>
<proteinExistence type="predicted"/>
<feature type="region of interest" description="Disordered" evidence="1">
    <location>
        <begin position="172"/>
        <end position="221"/>
    </location>
</feature>
<protein>
    <recommendedName>
        <fullName evidence="4">Cystathionine gamma-synthase</fullName>
    </recommendedName>
</protein>
<keyword evidence="3" id="KW-1185">Reference proteome</keyword>